<dbReference type="CDD" id="cd03801">
    <property type="entry name" value="GT4_PimA-like"/>
    <property type="match status" value="1"/>
</dbReference>
<evidence type="ECO:0000256" key="1">
    <source>
        <dbReference type="ARBA" id="ARBA00022676"/>
    </source>
</evidence>
<proteinExistence type="predicted"/>
<dbReference type="Gene3D" id="3.40.50.2000">
    <property type="entry name" value="Glycogen Phosphorylase B"/>
    <property type="match status" value="2"/>
</dbReference>
<dbReference type="GO" id="GO:1901137">
    <property type="term" value="P:carbohydrate derivative biosynthetic process"/>
    <property type="evidence" value="ECO:0007669"/>
    <property type="project" value="UniProtKB-ARBA"/>
</dbReference>
<dbReference type="EMBL" id="JACHVU010000008">
    <property type="protein sequence ID" value="MBB2992010.1"/>
    <property type="molecule type" value="Genomic_DNA"/>
</dbReference>
<comment type="caution">
    <text evidence="5">The sequence shown here is derived from an EMBL/GenBank/DDBJ whole genome shotgun (WGS) entry which is preliminary data.</text>
</comment>
<evidence type="ECO:0000313" key="5">
    <source>
        <dbReference type="EMBL" id="MBB2992010.1"/>
    </source>
</evidence>
<name>A0A839Q7M9_MYCIR</name>
<dbReference type="Pfam" id="PF13579">
    <property type="entry name" value="Glyco_trans_4_4"/>
    <property type="match status" value="1"/>
</dbReference>
<sequence length="375" mass="40664">MHAESGQGPSLRLAFLTELYSPSVGGQEIFFQELAEAMIRRGHRVDVYCIGHQPGLADDEVINGVRVRRRPNGGRYKTPRLQAMRRVWTDIAKFSLGVRRVASRDPYDFFLMNEWPLMHAAVLPRKVVERSAIHWCEIREDPVLSLLQAQLPKRVGMNFAVSEAVAAAITEQSGRECGVLPSGIVASRYRSAPRAERSGALYVGRLAPHKNLPLFVDAFAIAAERGFVGDLVIAGDGPSRADIEAYARQSPVSSRIQVLGSVDEEQKIDLLSRSAVLGMPSRREGFPRVIAEAMASGLPVVTADFAENGARDVVKQYGAGVVCGTEPADFAGALMDAEAGWDTYSRAGLGGADSLDWSHIAKTLETHVLATAGRG</sequence>
<keyword evidence="2 5" id="KW-0808">Transferase</keyword>
<dbReference type="GO" id="GO:1903509">
    <property type="term" value="P:liposaccharide metabolic process"/>
    <property type="evidence" value="ECO:0007669"/>
    <property type="project" value="UniProtKB-ARBA"/>
</dbReference>
<evidence type="ECO:0000259" key="3">
    <source>
        <dbReference type="Pfam" id="PF00534"/>
    </source>
</evidence>
<keyword evidence="1" id="KW-0328">Glycosyltransferase</keyword>
<feature type="domain" description="Glycosyl transferase family 1" evidence="3">
    <location>
        <begin position="200"/>
        <end position="346"/>
    </location>
</feature>
<dbReference type="SUPFAM" id="SSF53756">
    <property type="entry name" value="UDP-Glycosyltransferase/glycogen phosphorylase"/>
    <property type="match status" value="1"/>
</dbReference>
<evidence type="ECO:0000259" key="4">
    <source>
        <dbReference type="Pfam" id="PF13579"/>
    </source>
</evidence>
<dbReference type="InterPro" id="IPR001296">
    <property type="entry name" value="Glyco_trans_1"/>
</dbReference>
<gene>
    <name evidence="5" type="ORF">FHR72_003506</name>
</gene>
<dbReference type="InterPro" id="IPR028098">
    <property type="entry name" value="Glyco_trans_4-like_N"/>
</dbReference>
<evidence type="ECO:0000313" key="6">
    <source>
        <dbReference type="Proteomes" id="UP000550501"/>
    </source>
</evidence>
<dbReference type="AlphaFoldDB" id="A0A839Q7M9"/>
<dbReference type="RefSeq" id="WP_260156083.1">
    <property type="nucleotide sequence ID" value="NZ_JACHVU010000008.1"/>
</dbReference>
<protein>
    <submittedName>
        <fullName evidence="5">Glycosyltransferase involved in cell wall biosynthesis</fullName>
    </submittedName>
</protein>
<dbReference type="GO" id="GO:0008610">
    <property type="term" value="P:lipid biosynthetic process"/>
    <property type="evidence" value="ECO:0007669"/>
    <property type="project" value="UniProtKB-ARBA"/>
</dbReference>
<dbReference type="Pfam" id="PF00534">
    <property type="entry name" value="Glycos_transf_1"/>
    <property type="match status" value="1"/>
</dbReference>
<reference evidence="5 6" key="1">
    <citation type="submission" date="2020-08" db="EMBL/GenBank/DDBJ databases">
        <title>The Agave Microbiome: Exploring the role of microbial communities in plant adaptations to desert environments.</title>
        <authorList>
            <person name="Partida-Martinez L.P."/>
        </authorList>
    </citation>
    <scope>NUCLEOTIDE SEQUENCE [LARGE SCALE GENOMIC DNA]</scope>
    <source>
        <strain evidence="5 6">AT2.18</strain>
    </source>
</reference>
<keyword evidence="6" id="KW-1185">Reference proteome</keyword>
<dbReference type="PANTHER" id="PTHR45947:SF3">
    <property type="entry name" value="SULFOQUINOVOSYL TRANSFERASE SQD2"/>
    <property type="match status" value="1"/>
</dbReference>
<evidence type="ECO:0000256" key="2">
    <source>
        <dbReference type="ARBA" id="ARBA00022679"/>
    </source>
</evidence>
<feature type="domain" description="Glycosyltransferase subfamily 4-like N-terminal" evidence="4">
    <location>
        <begin position="25"/>
        <end position="171"/>
    </location>
</feature>
<accession>A0A839Q7M9</accession>
<organism evidence="5 6">
    <name type="scientific">Mycolicibacterium iranicum</name>
    <name type="common">Mycobacterium iranicum</name>
    <dbReference type="NCBI Taxonomy" id="912594"/>
    <lineage>
        <taxon>Bacteria</taxon>
        <taxon>Bacillati</taxon>
        <taxon>Actinomycetota</taxon>
        <taxon>Actinomycetes</taxon>
        <taxon>Mycobacteriales</taxon>
        <taxon>Mycobacteriaceae</taxon>
        <taxon>Mycolicibacterium</taxon>
    </lineage>
</organism>
<dbReference type="InterPro" id="IPR050194">
    <property type="entry name" value="Glycosyltransferase_grp1"/>
</dbReference>
<dbReference type="Proteomes" id="UP000550501">
    <property type="component" value="Unassembled WGS sequence"/>
</dbReference>
<dbReference type="GO" id="GO:0016758">
    <property type="term" value="F:hexosyltransferase activity"/>
    <property type="evidence" value="ECO:0007669"/>
    <property type="project" value="TreeGrafter"/>
</dbReference>
<dbReference type="PANTHER" id="PTHR45947">
    <property type="entry name" value="SULFOQUINOVOSYL TRANSFERASE SQD2"/>
    <property type="match status" value="1"/>
</dbReference>